<sequence>MCLTNPTKPPECATSLRKFHSIKYKYGHDTINARRNFLKKCPMEDRTGFDEFVDMLVK</sequence>
<dbReference type="InterPro" id="IPR009989">
    <property type="entry name" value="TrbM"/>
</dbReference>
<dbReference type="Pfam" id="PF07424">
    <property type="entry name" value="TrbM"/>
    <property type="match status" value="1"/>
</dbReference>
<organism evidence="1 2">
    <name type="scientific">Morococcus cerebrosus</name>
    <dbReference type="NCBI Taxonomy" id="1056807"/>
    <lineage>
        <taxon>Bacteria</taxon>
        <taxon>Pseudomonadati</taxon>
        <taxon>Pseudomonadota</taxon>
        <taxon>Betaproteobacteria</taxon>
        <taxon>Neisseriales</taxon>
        <taxon>Neisseriaceae</taxon>
        <taxon>Morococcus</taxon>
    </lineage>
</organism>
<dbReference type="EMBL" id="CP094242">
    <property type="protein sequence ID" value="UNV88488.1"/>
    <property type="molecule type" value="Genomic_DNA"/>
</dbReference>
<reference evidence="1 2" key="1">
    <citation type="submission" date="2022-03" db="EMBL/GenBank/DDBJ databases">
        <title>Genome sequencing of Morococcus cerebrosus.</title>
        <authorList>
            <person name="Baek M.-G."/>
            <person name="Yi H."/>
        </authorList>
    </citation>
    <scope>NUCLEOTIDE SEQUENCE [LARGE SCALE GENOMIC DNA]</scope>
    <source>
        <strain evidence="1 2">CIP 81.93</strain>
    </source>
</reference>
<dbReference type="Proteomes" id="UP000829504">
    <property type="component" value="Chromosome"/>
</dbReference>
<accession>A0ABY3YGV4</accession>
<protein>
    <submittedName>
        <fullName evidence="1">TrbM/KikA/MpfK family conjugal transfer protein</fullName>
    </submittedName>
</protein>
<keyword evidence="2" id="KW-1185">Reference proteome</keyword>
<evidence type="ECO:0000313" key="2">
    <source>
        <dbReference type="Proteomes" id="UP000829504"/>
    </source>
</evidence>
<proteinExistence type="predicted"/>
<evidence type="ECO:0000313" key="1">
    <source>
        <dbReference type="EMBL" id="UNV88488.1"/>
    </source>
</evidence>
<name>A0ABY3YGV4_9NEIS</name>
<gene>
    <name evidence="1" type="ORF">MON37_04685</name>
</gene>